<name>A0ABW9JDV8_9SPHI</name>
<comment type="similarity">
    <text evidence="1">Belongs to the NAD(P)-dependent epimerase/dehydratase family.</text>
</comment>
<keyword evidence="4" id="KW-1185">Reference proteome</keyword>
<dbReference type="Gene3D" id="3.40.50.720">
    <property type="entry name" value="NAD(P)-binding Rossmann-like Domain"/>
    <property type="match status" value="1"/>
</dbReference>
<gene>
    <name evidence="3" type="ORF">E5L68_003865</name>
</gene>
<comment type="caution">
    <text evidence="3">The sequence shown here is derived from an EMBL/GenBank/DDBJ whole genome shotgun (WGS) entry which is preliminary data.</text>
</comment>
<dbReference type="RefSeq" id="WP_171046983.1">
    <property type="nucleotide sequence ID" value="NZ_SRMP02000003.1"/>
</dbReference>
<feature type="domain" description="NAD-dependent epimerase/dehydratase" evidence="2">
    <location>
        <begin position="4"/>
        <end position="232"/>
    </location>
</feature>
<dbReference type="InterPro" id="IPR036291">
    <property type="entry name" value="NAD(P)-bd_dom_sf"/>
</dbReference>
<reference evidence="3 4" key="1">
    <citation type="submission" date="2024-12" db="EMBL/GenBank/DDBJ databases">
        <authorList>
            <person name="Hu S."/>
        </authorList>
    </citation>
    <scope>NUCLEOTIDE SEQUENCE [LARGE SCALE GENOMIC DNA]</scope>
    <source>
        <strain evidence="3 4">P-25</strain>
    </source>
</reference>
<dbReference type="Proteomes" id="UP001517367">
    <property type="component" value="Unassembled WGS sequence"/>
</dbReference>
<dbReference type="SUPFAM" id="SSF51735">
    <property type="entry name" value="NAD(P)-binding Rossmann-fold domains"/>
    <property type="match status" value="1"/>
</dbReference>
<sequence>MKKVLVTGAYGFLGRNVAKEFKTAGSYVVGIGHGKWYKDEYAKWGIDEWNETTITFEALLNINKKFDVIVHCGGSGSVGFSYENPYEDFQKSVQSTLSLLEYIRLQNANCKFIYPSSPAVQGNLGDAPILEDMGAIPVSPYGFHKKIAEELCHSYHNSFNIDVGIVRYFSIYGEGLKKQLLWDACRKIKEADNVTFFGTGKETRDWIHVSDAASLLRIFSENIKGFEIVNCGSGVSTEIEKVIALISKYFERDIKVDFNGVVKEGDPIYFWADVNKAMAYGWKPMVELERGLENYVKFFKTLYK</sequence>
<dbReference type="Gene3D" id="3.90.25.10">
    <property type="entry name" value="UDP-galactose 4-epimerase, domain 1"/>
    <property type="match status" value="1"/>
</dbReference>
<evidence type="ECO:0000256" key="1">
    <source>
        <dbReference type="ARBA" id="ARBA00007637"/>
    </source>
</evidence>
<evidence type="ECO:0000259" key="2">
    <source>
        <dbReference type="Pfam" id="PF01370"/>
    </source>
</evidence>
<dbReference type="EMBL" id="SRMP02000003">
    <property type="protein sequence ID" value="MFN0290510.1"/>
    <property type="molecule type" value="Genomic_DNA"/>
</dbReference>
<accession>A0ABW9JDV8</accession>
<evidence type="ECO:0000313" key="4">
    <source>
        <dbReference type="Proteomes" id="UP001517367"/>
    </source>
</evidence>
<proteinExistence type="inferred from homology"/>
<dbReference type="Pfam" id="PF01370">
    <property type="entry name" value="Epimerase"/>
    <property type="match status" value="1"/>
</dbReference>
<protein>
    <submittedName>
        <fullName evidence="3">NAD-dependent epimerase/dehydratase family protein</fullName>
    </submittedName>
</protein>
<dbReference type="InterPro" id="IPR001509">
    <property type="entry name" value="Epimerase_deHydtase"/>
</dbReference>
<evidence type="ECO:0000313" key="3">
    <source>
        <dbReference type="EMBL" id="MFN0290510.1"/>
    </source>
</evidence>
<dbReference type="CDD" id="cd08946">
    <property type="entry name" value="SDR_e"/>
    <property type="match status" value="1"/>
</dbReference>
<organism evidence="3 4">
    <name type="scientific">Pedobacter helvus</name>
    <dbReference type="NCBI Taxonomy" id="2563444"/>
    <lineage>
        <taxon>Bacteria</taxon>
        <taxon>Pseudomonadati</taxon>
        <taxon>Bacteroidota</taxon>
        <taxon>Sphingobacteriia</taxon>
        <taxon>Sphingobacteriales</taxon>
        <taxon>Sphingobacteriaceae</taxon>
        <taxon>Pedobacter</taxon>
    </lineage>
</organism>
<dbReference type="PANTHER" id="PTHR43000">
    <property type="entry name" value="DTDP-D-GLUCOSE 4,6-DEHYDRATASE-RELATED"/>
    <property type="match status" value="1"/>
</dbReference>